<dbReference type="InterPro" id="IPR005346">
    <property type="entry name" value="RnfH"/>
</dbReference>
<reference evidence="4" key="1">
    <citation type="submission" date="2017-04" db="EMBL/GenBank/DDBJ databases">
        <title>Genome evolution of the luminous symbionts of deep sea anglerfish.</title>
        <authorList>
            <person name="Hendry T.A."/>
        </authorList>
    </citation>
    <scope>NUCLEOTIDE SEQUENCE [LARGE SCALE GENOMIC DNA]</scope>
</reference>
<comment type="similarity">
    <text evidence="1 2">Belongs to the UPF0125 (RnfH) family.</text>
</comment>
<dbReference type="PANTHER" id="PTHR37483">
    <property type="entry name" value="UPF0125 PROTEIN RATB"/>
    <property type="match status" value="1"/>
</dbReference>
<dbReference type="AlphaFoldDB" id="A0A291BBZ5"/>
<organism evidence="3 4">
    <name type="scientific">Candidatus Enterovibrio altilux</name>
    <dbReference type="NCBI Taxonomy" id="1927128"/>
    <lineage>
        <taxon>Bacteria</taxon>
        <taxon>Pseudomonadati</taxon>
        <taxon>Pseudomonadota</taxon>
        <taxon>Gammaproteobacteria</taxon>
        <taxon>Vibrionales</taxon>
        <taxon>Vibrionaceae</taxon>
        <taxon>Enterovibrio</taxon>
    </lineage>
</organism>
<proteinExistence type="inferred from homology"/>
<dbReference type="Gene3D" id="3.10.20.280">
    <property type="entry name" value="RnfH-like"/>
    <property type="match status" value="1"/>
</dbReference>
<dbReference type="PANTHER" id="PTHR37483:SF1">
    <property type="entry name" value="UPF0125 PROTEIN RATB"/>
    <property type="match status" value="1"/>
</dbReference>
<evidence type="ECO:0000256" key="1">
    <source>
        <dbReference type="ARBA" id="ARBA00010645"/>
    </source>
</evidence>
<dbReference type="Proteomes" id="UP000218160">
    <property type="component" value="Chromosome 2"/>
</dbReference>
<evidence type="ECO:0000313" key="4">
    <source>
        <dbReference type="Proteomes" id="UP000218160"/>
    </source>
</evidence>
<dbReference type="NCBIfam" id="NF002490">
    <property type="entry name" value="PRK01777.1"/>
    <property type="match status" value="1"/>
</dbReference>
<dbReference type="KEGG" id="elux:BTN50_2108"/>
<name>A0A291BBZ5_9GAMM</name>
<protein>
    <recommendedName>
        <fullName evidence="2">UPF0125 protein BTN50_2108</fullName>
    </recommendedName>
</protein>
<keyword evidence="4" id="KW-1185">Reference proteome</keyword>
<evidence type="ECO:0000256" key="2">
    <source>
        <dbReference type="HAMAP-Rule" id="MF_00460"/>
    </source>
</evidence>
<sequence length="111" mass="12637">MLHVEVMYALPDEQHVFEVIVSHTMHVGDIIYNSGVLDVYPEIDLAKNKVGVFSRVVKLDALVHDGDRIEIYRPSLADPKEIRRRRAECAKLEGRADPVMGGEMNPQRKLK</sequence>
<dbReference type="EMBL" id="CP020663">
    <property type="protein sequence ID" value="ATF10516.1"/>
    <property type="molecule type" value="Genomic_DNA"/>
</dbReference>
<gene>
    <name evidence="3" type="ORF">BTN50_2108</name>
</gene>
<dbReference type="Pfam" id="PF03658">
    <property type="entry name" value="Ub-RnfH"/>
    <property type="match status" value="1"/>
</dbReference>
<dbReference type="SUPFAM" id="SSF54285">
    <property type="entry name" value="MoaD/ThiS"/>
    <property type="match status" value="1"/>
</dbReference>
<dbReference type="HAMAP" id="MF_00460">
    <property type="entry name" value="UPF0125_RnfH"/>
    <property type="match status" value="1"/>
</dbReference>
<evidence type="ECO:0000313" key="3">
    <source>
        <dbReference type="EMBL" id="ATF10516.1"/>
    </source>
</evidence>
<dbReference type="InterPro" id="IPR016155">
    <property type="entry name" value="Mopterin_synth/thiamin_S_b"/>
</dbReference>
<dbReference type="InterPro" id="IPR037021">
    <property type="entry name" value="RnfH_sf"/>
</dbReference>
<accession>A0A291BBZ5</accession>